<protein>
    <submittedName>
        <fullName evidence="1">Uncharacterized protein</fullName>
    </submittedName>
</protein>
<organism evidence="1 2">
    <name type="scientific">Roseiconus nitratireducens</name>
    <dbReference type="NCBI Taxonomy" id="2605748"/>
    <lineage>
        <taxon>Bacteria</taxon>
        <taxon>Pseudomonadati</taxon>
        <taxon>Planctomycetota</taxon>
        <taxon>Planctomycetia</taxon>
        <taxon>Pirellulales</taxon>
        <taxon>Pirellulaceae</taxon>
        <taxon>Roseiconus</taxon>
    </lineage>
</organism>
<keyword evidence="2" id="KW-1185">Reference proteome</keyword>
<dbReference type="RefSeq" id="WP_150075682.1">
    <property type="nucleotide sequence ID" value="NZ_VWOX01000003.1"/>
</dbReference>
<evidence type="ECO:0000313" key="1">
    <source>
        <dbReference type="EMBL" id="KAA5545413.1"/>
    </source>
</evidence>
<evidence type="ECO:0000313" key="2">
    <source>
        <dbReference type="Proteomes" id="UP000324479"/>
    </source>
</evidence>
<dbReference type="Proteomes" id="UP000324479">
    <property type="component" value="Unassembled WGS sequence"/>
</dbReference>
<sequence length="326" mass="36299">MPKLHLKVQNGISPPLEMDEGTGGVCLRVPSEECGTVTVTISAEGDKIESQGVIEVDEKKLESLKRQHARCVELRDELQAAYKNHVSPTDVKGAAEIARLEGEVKKGNDFTEIFAGLREASRSILRLIRQELDLVTHNSKATMGGSRWSLDGETWHSDPQFMFITGATISQTRKLDDRRKKRLQAIIDSGEQPLVGLEFLHEAWRHGEGRVKWVLATTAAELAIKQALIMLNGSLATLLLEVPAPPMHKLYGKVLDDASENDGALAKDLRKELARGAERRNAIVHKPESIHLDPDEVHAYLQHVGAAIHRLHEIIRTKNGIHDEYR</sequence>
<gene>
    <name evidence="1" type="ORF">FYK55_07110</name>
</gene>
<name>A0A5M6DDD4_9BACT</name>
<comment type="caution">
    <text evidence="1">The sequence shown here is derived from an EMBL/GenBank/DDBJ whole genome shotgun (WGS) entry which is preliminary data.</text>
</comment>
<reference evidence="1 2" key="1">
    <citation type="submission" date="2019-08" db="EMBL/GenBank/DDBJ databases">
        <authorList>
            <person name="Dhanesh K."/>
            <person name="Kumar G."/>
            <person name="Sasikala C."/>
            <person name="Venkata Ramana C."/>
        </authorList>
    </citation>
    <scope>NUCLEOTIDE SEQUENCE [LARGE SCALE GENOMIC DNA]</scope>
    <source>
        <strain evidence="1 2">JC645</strain>
    </source>
</reference>
<dbReference type="AlphaFoldDB" id="A0A5M6DDD4"/>
<dbReference type="EMBL" id="VWOX01000003">
    <property type="protein sequence ID" value="KAA5545413.1"/>
    <property type="molecule type" value="Genomic_DNA"/>
</dbReference>
<accession>A0A5M6DDD4</accession>
<proteinExistence type="predicted"/>